<sequence>MFNIKALIKRPPRPQDDYTVIHRSDRVLVRMCKGHSNKIVLCFNGLFLEEDGPPRLEFKKLASENRLHNLLYVTDLTHSYYSQPGVRDEVVREVSQFLEQTGFECDSAVGNSSGGYGAMSFAGVFGLSNVVAFVPALSVSPEMVAGPEWDGFRDHLGPDILPSALNAVTDTKARFCLIYGNKDADDNKQRSLLQGIAPAGSLHMLEVDGLDHTVAPHLKRNKLLGPIVSAGLFGSDEDVAATFKSIPESVYLFADANDPANATFSFKEGETHVKV</sequence>
<keyword evidence="2" id="KW-1185">Reference proteome</keyword>
<proteinExistence type="predicted"/>
<name>A0A2R8ASY0_9RHOB</name>
<dbReference type="Proteomes" id="UP000244911">
    <property type="component" value="Unassembled WGS sequence"/>
</dbReference>
<dbReference type="OrthoDB" id="7840740at2"/>
<gene>
    <name evidence="1" type="ORF">ALP8811_03099</name>
</gene>
<dbReference type="EMBL" id="OMOI01000002">
    <property type="protein sequence ID" value="SPF79162.1"/>
    <property type="molecule type" value="Genomic_DNA"/>
</dbReference>
<dbReference type="InterPro" id="IPR029058">
    <property type="entry name" value="AB_hydrolase_fold"/>
</dbReference>
<accession>A0A2R8ASY0</accession>
<dbReference type="RefSeq" id="WP_108858125.1">
    <property type="nucleotide sequence ID" value="NZ_OMOI01000002.1"/>
</dbReference>
<protein>
    <recommendedName>
        <fullName evidence="3">Alpha/beta hydrolase</fullName>
    </recommendedName>
</protein>
<organism evidence="1 2">
    <name type="scientific">Aliiroseovarius pelagivivens</name>
    <dbReference type="NCBI Taxonomy" id="1639690"/>
    <lineage>
        <taxon>Bacteria</taxon>
        <taxon>Pseudomonadati</taxon>
        <taxon>Pseudomonadota</taxon>
        <taxon>Alphaproteobacteria</taxon>
        <taxon>Rhodobacterales</taxon>
        <taxon>Paracoccaceae</taxon>
        <taxon>Aliiroseovarius</taxon>
    </lineage>
</organism>
<dbReference type="AlphaFoldDB" id="A0A2R8ASY0"/>
<dbReference type="SUPFAM" id="SSF53474">
    <property type="entry name" value="alpha/beta-Hydrolases"/>
    <property type="match status" value="1"/>
</dbReference>
<evidence type="ECO:0008006" key="3">
    <source>
        <dbReference type="Google" id="ProtNLM"/>
    </source>
</evidence>
<reference evidence="1 2" key="1">
    <citation type="submission" date="2018-03" db="EMBL/GenBank/DDBJ databases">
        <authorList>
            <person name="Keele B.F."/>
        </authorList>
    </citation>
    <scope>NUCLEOTIDE SEQUENCE [LARGE SCALE GENOMIC DNA]</scope>
    <source>
        <strain evidence="1 2">CECT 8811</strain>
    </source>
</reference>
<evidence type="ECO:0000313" key="2">
    <source>
        <dbReference type="Proteomes" id="UP000244911"/>
    </source>
</evidence>
<evidence type="ECO:0000313" key="1">
    <source>
        <dbReference type="EMBL" id="SPF79162.1"/>
    </source>
</evidence>